<evidence type="ECO:0000313" key="1">
    <source>
        <dbReference type="EMBL" id="VVC99137.1"/>
    </source>
</evidence>
<keyword evidence="2" id="KW-1185">Reference proteome</keyword>
<proteinExistence type="predicted"/>
<dbReference type="EMBL" id="FZQP02003989">
    <property type="protein sequence ID" value="VVC99137.1"/>
    <property type="molecule type" value="Genomic_DNA"/>
</dbReference>
<sequence length="112" mass="12738">MRLSDNCKTNPRTPINANFRNKIVWDTVSNASRNTSIHLWFDSIADATLDKSWLEPSSVFQLSPKCLHNNLFTSISFKADTFTCNGDEYADCLYRNIDDSIAEKCVGDDCYD</sequence>
<evidence type="ECO:0000313" key="2">
    <source>
        <dbReference type="Proteomes" id="UP000324832"/>
    </source>
</evidence>
<dbReference type="Proteomes" id="UP000324832">
    <property type="component" value="Unassembled WGS sequence"/>
</dbReference>
<reference evidence="1 2" key="1">
    <citation type="submission" date="2017-07" db="EMBL/GenBank/DDBJ databases">
        <authorList>
            <person name="Talla V."/>
            <person name="Backstrom N."/>
        </authorList>
    </citation>
    <scope>NUCLEOTIDE SEQUENCE [LARGE SCALE GENOMIC DNA]</scope>
</reference>
<name>A0A5E4QLM4_9NEOP</name>
<protein>
    <submittedName>
        <fullName evidence="1">Uncharacterized protein</fullName>
    </submittedName>
</protein>
<accession>A0A5E4QLM4</accession>
<gene>
    <name evidence="1" type="ORF">LSINAPIS_LOCUS10072</name>
</gene>
<dbReference type="AlphaFoldDB" id="A0A5E4QLM4"/>
<organism evidence="1 2">
    <name type="scientific">Leptidea sinapis</name>
    <dbReference type="NCBI Taxonomy" id="189913"/>
    <lineage>
        <taxon>Eukaryota</taxon>
        <taxon>Metazoa</taxon>
        <taxon>Ecdysozoa</taxon>
        <taxon>Arthropoda</taxon>
        <taxon>Hexapoda</taxon>
        <taxon>Insecta</taxon>
        <taxon>Pterygota</taxon>
        <taxon>Neoptera</taxon>
        <taxon>Endopterygota</taxon>
        <taxon>Lepidoptera</taxon>
        <taxon>Glossata</taxon>
        <taxon>Ditrysia</taxon>
        <taxon>Papilionoidea</taxon>
        <taxon>Pieridae</taxon>
        <taxon>Dismorphiinae</taxon>
        <taxon>Leptidea</taxon>
    </lineage>
</organism>